<reference evidence="1 2" key="1">
    <citation type="submission" date="2023-03" db="EMBL/GenBank/DDBJ databases">
        <authorList>
            <person name="Pearce D."/>
        </authorList>
    </citation>
    <scope>NUCLEOTIDE SEQUENCE [LARGE SCALE GENOMIC DNA]</scope>
    <source>
        <strain evidence="1">Msz</strain>
    </source>
</reference>
<protein>
    <submittedName>
        <fullName evidence="1">Uncharacterized protein</fullName>
    </submittedName>
</protein>
<gene>
    <name evidence="1" type="ORF">MSZNOR_0086</name>
</gene>
<name>A0ABM9HVV2_9GAMM</name>
<proteinExistence type="predicted"/>
<accession>A0ABM9HVV2</accession>
<keyword evidence="2" id="KW-1185">Reference proteome</keyword>
<dbReference type="Proteomes" id="UP001162030">
    <property type="component" value="Chromosome"/>
</dbReference>
<dbReference type="EMBL" id="OX458333">
    <property type="protein sequence ID" value="CAI8720687.1"/>
    <property type="molecule type" value="Genomic_DNA"/>
</dbReference>
<organism evidence="1 2">
    <name type="scientific">Methylocaldum szegediense</name>
    <dbReference type="NCBI Taxonomy" id="73780"/>
    <lineage>
        <taxon>Bacteria</taxon>
        <taxon>Pseudomonadati</taxon>
        <taxon>Pseudomonadota</taxon>
        <taxon>Gammaproteobacteria</taxon>
        <taxon>Methylococcales</taxon>
        <taxon>Methylococcaceae</taxon>
        <taxon>Methylocaldum</taxon>
    </lineage>
</organism>
<evidence type="ECO:0000313" key="1">
    <source>
        <dbReference type="EMBL" id="CAI8720687.1"/>
    </source>
</evidence>
<sequence>MPFTARRIEKRHIDITHIEGMAFAVKRIRHLIHWSLGGLCFLN</sequence>
<evidence type="ECO:0000313" key="2">
    <source>
        <dbReference type="Proteomes" id="UP001162030"/>
    </source>
</evidence>